<proteinExistence type="predicted"/>
<dbReference type="eggNOG" id="ENOG502T05Z">
    <property type="taxonomic scope" value="Eukaryota"/>
</dbReference>
<dbReference type="STRING" id="86049.A0A1C1CP39"/>
<feature type="coiled-coil region" evidence="1">
    <location>
        <begin position="120"/>
        <end position="192"/>
    </location>
</feature>
<keyword evidence="5" id="KW-1185">Reference proteome</keyword>
<keyword evidence="3" id="KW-0472">Membrane</keyword>
<protein>
    <submittedName>
        <fullName evidence="4">Uncharacterized protein</fullName>
    </submittedName>
</protein>
<gene>
    <name evidence="4" type="ORF">CLCR_06701</name>
</gene>
<dbReference type="AlphaFoldDB" id="A0A1C1CP39"/>
<evidence type="ECO:0000256" key="1">
    <source>
        <dbReference type="SAM" id="Coils"/>
    </source>
</evidence>
<feature type="transmembrane region" description="Helical" evidence="3">
    <location>
        <begin position="20"/>
        <end position="41"/>
    </location>
</feature>
<feature type="compositionally biased region" description="Polar residues" evidence="2">
    <location>
        <begin position="240"/>
        <end position="249"/>
    </location>
</feature>
<name>A0A1C1CP39_9EURO</name>
<keyword evidence="3" id="KW-1133">Transmembrane helix</keyword>
<reference evidence="5" key="1">
    <citation type="submission" date="2015-07" db="EMBL/GenBank/DDBJ databases">
        <authorList>
            <person name="Teixeira M.M."/>
            <person name="Souza R.C."/>
            <person name="Almeida L.G."/>
            <person name="Vicente V.A."/>
            <person name="de Hoog S."/>
            <person name="Bocca A.L."/>
            <person name="de Almeida S.R."/>
            <person name="Vasconcelos A.T."/>
            <person name="Felipe M.S."/>
        </authorList>
    </citation>
    <scope>NUCLEOTIDE SEQUENCE [LARGE SCALE GENOMIC DNA]</scope>
    <source>
        <strain evidence="5">KSF</strain>
    </source>
</reference>
<sequence>MRTASGDFRSIKVRFPPRSFHALLSSSGISFLIASAVLTFLELFSETNTTSLCFLCATKRSSVIRSHCLCGNFADLAAFDDVHSEFLLWQESLLPVSKVGMSSYYHDNMPYGGPAKSPELERAQTRLQQSELSFSRTQQELQQAMRVRATTPMSANEYSAKDQEIAQLKRKLRETEEEMKKLHETIEKQKMTIKTQSEAIANPKQHFPTPTSHRYGGNQYGQANLALPPPPQPIFADTAPMTTPSSQSGPMRPSGPLPHQRQTPSPFSAPRSQQPIRQPQGPQVHHTVTPFRQTRSVNDYGSPEAMMHSFANLGLSNTPVGSANRGNETPSSSTRHHTRGLPSNITQPSPAPTFNPANGMALVQAPDMGAAVPAFASEIARKFGEVLHMTETYAYSHVNAPSTQKDNAMPQEVKQRLLNAASTTSAFQFMQTPFTRYMLVNKVILQFVIRTILKHDTFAGFDPRVDHAMENCKNQMYQTTPAQVKYQLLATMAEQVRTIKANPNFPAFVQSIARSRGNELWGILKPMMHQKTSRDWEDLYELMLKAHELAGMMYSGSEEYKFDFPVMGQRFQKDTMEPRDPYRNILTPDQLEQLGATVRLGMTPLITSRTSTAAGYVNSAQVMKAFVLLKTDR</sequence>
<dbReference type="VEuPathDB" id="FungiDB:G647_05724"/>
<accession>A0A1C1CP39</accession>
<evidence type="ECO:0000256" key="2">
    <source>
        <dbReference type="SAM" id="MobiDB-lite"/>
    </source>
</evidence>
<dbReference type="Proteomes" id="UP000094526">
    <property type="component" value="Unassembled WGS sequence"/>
</dbReference>
<evidence type="ECO:0000313" key="4">
    <source>
        <dbReference type="EMBL" id="OCT50265.1"/>
    </source>
</evidence>
<keyword evidence="1" id="KW-0175">Coiled coil</keyword>
<feature type="compositionally biased region" description="Polar residues" evidence="2">
    <location>
        <begin position="290"/>
        <end position="299"/>
    </location>
</feature>
<dbReference type="EMBL" id="LGRB01000010">
    <property type="protein sequence ID" value="OCT50265.1"/>
    <property type="molecule type" value="Genomic_DNA"/>
</dbReference>
<dbReference type="OrthoDB" id="4203839at2759"/>
<feature type="compositionally biased region" description="Polar residues" evidence="2">
    <location>
        <begin position="316"/>
        <end position="333"/>
    </location>
</feature>
<keyword evidence="3" id="KW-0812">Transmembrane</keyword>
<feature type="compositionally biased region" description="Polar residues" evidence="2">
    <location>
        <begin position="260"/>
        <end position="281"/>
    </location>
</feature>
<dbReference type="VEuPathDB" id="FungiDB:CLCR_06701"/>
<organism evidence="4 5">
    <name type="scientific">Cladophialophora carrionii</name>
    <dbReference type="NCBI Taxonomy" id="86049"/>
    <lineage>
        <taxon>Eukaryota</taxon>
        <taxon>Fungi</taxon>
        <taxon>Dikarya</taxon>
        <taxon>Ascomycota</taxon>
        <taxon>Pezizomycotina</taxon>
        <taxon>Eurotiomycetes</taxon>
        <taxon>Chaetothyriomycetidae</taxon>
        <taxon>Chaetothyriales</taxon>
        <taxon>Herpotrichiellaceae</taxon>
        <taxon>Cladophialophora</taxon>
    </lineage>
</organism>
<feature type="region of interest" description="Disordered" evidence="2">
    <location>
        <begin position="316"/>
        <end position="349"/>
    </location>
</feature>
<evidence type="ECO:0000313" key="5">
    <source>
        <dbReference type="Proteomes" id="UP000094526"/>
    </source>
</evidence>
<comment type="caution">
    <text evidence="4">The sequence shown here is derived from an EMBL/GenBank/DDBJ whole genome shotgun (WGS) entry which is preliminary data.</text>
</comment>
<evidence type="ECO:0000256" key="3">
    <source>
        <dbReference type="SAM" id="Phobius"/>
    </source>
</evidence>
<feature type="region of interest" description="Disordered" evidence="2">
    <location>
        <begin position="200"/>
        <end position="303"/>
    </location>
</feature>